<keyword evidence="10" id="KW-1185">Reference proteome</keyword>
<evidence type="ECO:0000256" key="7">
    <source>
        <dbReference type="ARBA" id="ARBA00035136"/>
    </source>
</evidence>
<dbReference type="Gene3D" id="1.20.58.110">
    <property type="entry name" value="Ribosomal protein S20"/>
    <property type="match status" value="1"/>
</dbReference>
<organism evidence="9 10">
    <name type="scientific">Daeguia caeni</name>
    <dbReference type="NCBI Taxonomy" id="439612"/>
    <lineage>
        <taxon>Bacteria</taxon>
        <taxon>Pseudomonadati</taxon>
        <taxon>Pseudomonadota</taxon>
        <taxon>Alphaproteobacteria</taxon>
        <taxon>Hyphomicrobiales</taxon>
        <taxon>Brucellaceae</taxon>
        <taxon>Daeguia</taxon>
    </lineage>
</organism>
<proteinExistence type="inferred from homology"/>
<keyword evidence="6 8" id="KW-0687">Ribonucleoprotein</keyword>
<evidence type="ECO:0000256" key="3">
    <source>
        <dbReference type="ARBA" id="ARBA00022730"/>
    </source>
</evidence>
<dbReference type="EMBL" id="JBHSEL010000125">
    <property type="protein sequence ID" value="MFC4626419.1"/>
    <property type="molecule type" value="Genomic_DNA"/>
</dbReference>
<dbReference type="PANTHER" id="PTHR33398">
    <property type="entry name" value="30S RIBOSOMAL PROTEIN S20"/>
    <property type="match status" value="1"/>
</dbReference>
<comment type="caution">
    <text evidence="9">The sequence shown here is derived from an EMBL/GenBank/DDBJ whole genome shotgun (WGS) entry which is preliminary data.</text>
</comment>
<evidence type="ECO:0000256" key="1">
    <source>
        <dbReference type="ARBA" id="ARBA00003134"/>
    </source>
</evidence>
<evidence type="ECO:0000256" key="8">
    <source>
        <dbReference type="HAMAP-Rule" id="MF_00500"/>
    </source>
</evidence>
<dbReference type="SUPFAM" id="SSF46992">
    <property type="entry name" value="Ribosomal protein S20"/>
    <property type="match status" value="1"/>
</dbReference>
<evidence type="ECO:0000256" key="2">
    <source>
        <dbReference type="ARBA" id="ARBA00007634"/>
    </source>
</evidence>
<evidence type="ECO:0000256" key="5">
    <source>
        <dbReference type="ARBA" id="ARBA00022980"/>
    </source>
</evidence>
<sequence length="87" mass="9583">MANTPSAKKAVRKIAARTEVNKARRSRVRTFIRKLEDALKSGDKQAAELAFKAAQPELMRAASKGVIHKNTASRKVSRLAQRLKALA</sequence>
<dbReference type="RefSeq" id="WP_374830893.1">
    <property type="nucleotide sequence ID" value="NZ_JBHEEZ010000006.1"/>
</dbReference>
<accession>A0ABV9HAR1</accession>
<keyword evidence="4 8" id="KW-0694">RNA-binding</keyword>
<dbReference type="Proteomes" id="UP001596042">
    <property type="component" value="Unassembled WGS sequence"/>
</dbReference>
<protein>
    <recommendedName>
        <fullName evidence="7 8">Small ribosomal subunit protein bS20</fullName>
    </recommendedName>
</protein>
<dbReference type="GO" id="GO:0005840">
    <property type="term" value="C:ribosome"/>
    <property type="evidence" value="ECO:0007669"/>
    <property type="project" value="UniProtKB-KW"/>
</dbReference>
<keyword evidence="3 8" id="KW-0699">rRNA-binding</keyword>
<reference evidence="10" key="1">
    <citation type="journal article" date="2019" name="Int. J. Syst. Evol. Microbiol.">
        <title>The Global Catalogue of Microorganisms (GCM) 10K type strain sequencing project: providing services to taxonomists for standard genome sequencing and annotation.</title>
        <authorList>
            <consortium name="The Broad Institute Genomics Platform"/>
            <consortium name="The Broad Institute Genome Sequencing Center for Infectious Disease"/>
            <person name="Wu L."/>
            <person name="Ma J."/>
        </authorList>
    </citation>
    <scope>NUCLEOTIDE SEQUENCE [LARGE SCALE GENOMIC DNA]</scope>
    <source>
        <strain evidence="10">CGMCC 1.15731</strain>
    </source>
</reference>
<evidence type="ECO:0000256" key="6">
    <source>
        <dbReference type="ARBA" id="ARBA00023274"/>
    </source>
</evidence>
<dbReference type="InterPro" id="IPR002583">
    <property type="entry name" value="Ribosomal_bS20"/>
</dbReference>
<dbReference type="HAMAP" id="MF_00500">
    <property type="entry name" value="Ribosomal_bS20"/>
    <property type="match status" value="1"/>
</dbReference>
<dbReference type="InterPro" id="IPR036510">
    <property type="entry name" value="Ribosomal_bS20_sf"/>
</dbReference>
<dbReference type="PANTHER" id="PTHR33398:SF1">
    <property type="entry name" value="SMALL RIBOSOMAL SUBUNIT PROTEIN BS20C"/>
    <property type="match status" value="1"/>
</dbReference>
<evidence type="ECO:0000256" key="4">
    <source>
        <dbReference type="ARBA" id="ARBA00022884"/>
    </source>
</evidence>
<evidence type="ECO:0000313" key="10">
    <source>
        <dbReference type="Proteomes" id="UP001596042"/>
    </source>
</evidence>
<dbReference type="NCBIfam" id="TIGR00029">
    <property type="entry name" value="S20"/>
    <property type="match status" value="1"/>
</dbReference>
<dbReference type="Pfam" id="PF01649">
    <property type="entry name" value="Ribosomal_S20p"/>
    <property type="match status" value="1"/>
</dbReference>
<comment type="similarity">
    <text evidence="2 8">Belongs to the bacterial ribosomal protein bS20 family.</text>
</comment>
<keyword evidence="5 8" id="KW-0689">Ribosomal protein</keyword>
<name>A0ABV9HAR1_9HYPH</name>
<gene>
    <name evidence="8 9" type="primary">rpsT</name>
    <name evidence="9" type="ORF">ACFO1V_14605</name>
</gene>
<evidence type="ECO:0000313" key="9">
    <source>
        <dbReference type="EMBL" id="MFC4626419.1"/>
    </source>
</evidence>
<comment type="function">
    <text evidence="1 8">Binds directly to 16S ribosomal RNA.</text>
</comment>